<dbReference type="EMBL" id="JAASQJ010000003">
    <property type="protein sequence ID" value="NIJ54345.1"/>
    <property type="molecule type" value="Genomic_DNA"/>
</dbReference>
<keyword evidence="3" id="KW-1185">Reference proteome</keyword>
<reference evidence="2 3" key="1">
    <citation type="submission" date="2020-03" db="EMBL/GenBank/DDBJ databases">
        <title>Genomic Encyclopedia of Type Strains, Phase IV (KMG-IV): sequencing the most valuable type-strain genomes for metagenomic binning, comparative biology and taxonomic classification.</title>
        <authorList>
            <person name="Goeker M."/>
        </authorList>
    </citation>
    <scope>NUCLEOTIDE SEQUENCE [LARGE SCALE GENOMIC DNA]</scope>
    <source>
        <strain evidence="2 3">DSM 102865</strain>
    </source>
</reference>
<dbReference type="PANTHER" id="PTHR15629">
    <property type="entry name" value="SH3YL1 PROTEIN"/>
    <property type="match status" value="1"/>
</dbReference>
<dbReference type="CDD" id="cd11524">
    <property type="entry name" value="SYLF"/>
    <property type="match status" value="1"/>
</dbReference>
<dbReference type="InterPro" id="IPR051702">
    <property type="entry name" value="SH3_domain_YSC84-like"/>
</dbReference>
<evidence type="ECO:0000256" key="1">
    <source>
        <dbReference type="SAM" id="SignalP"/>
    </source>
</evidence>
<name>A0ABX0URK3_9BACT</name>
<sequence length="179" mass="19425">MSIKMLKSLKSQALTLILLVASIPTFAQNKEDDKIKAATAVLNDFTEMKENIPSQLLNLSKGVIIILKMINAGLMVGGKYGRGLAMVKSGNGEWSDPVFITIAGGSIGAQIGVQSVDLVLVFKNSKTLMDIGTGVLPSAGTYRLQQGQWAEVHRRKQITSWKQKFIPIPGAKVCLQELR</sequence>
<organism evidence="2 3">
    <name type="scientific">Dyadobacter arcticus</name>
    <dbReference type="NCBI Taxonomy" id="1078754"/>
    <lineage>
        <taxon>Bacteria</taxon>
        <taxon>Pseudomonadati</taxon>
        <taxon>Bacteroidota</taxon>
        <taxon>Cytophagia</taxon>
        <taxon>Cytophagales</taxon>
        <taxon>Spirosomataceae</taxon>
        <taxon>Dyadobacter</taxon>
    </lineage>
</organism>
<dbReference type="PANTHER" id="PTHR15629:SF2">
    <property type="entry name" value="SH3 DOMAIN-CONTAINING YSC84-LIKE PROTEIN 1"/>
    <property type="match status" value="1"/>
</dbReference>
<feature type="signal peptide" evidence="1">
    <location>
        <begin position="1"/>
        <end position="27"/>
    </location>
</feature>
<feature type="chain" id="PRO_5046089474" evidence="1">
    <location>
        <begin position="28"/>
        <end position="179"/>
    </location>
</feature>
<evidence type="ECO:0000313" key="2">
    <source>
        <dbReference type="EMBL" id="NIJ54345.1"/>
    </source>
</evidence>
<evidence type="ECO:0000313" key="3">
    <source>
        <dbReference type="Proteomes" id="UP001179181"/>
    </source>
</evidence>
<dbReference type="RefSeq" id="WP_229211942.1">
    <property type="nucleotide sequence ID" value="NZ_JAASQJ010000003.1"/>
</dbReference>
<gene>
    <name evidence="2" type="ORF">FHS68_003527</name>
</gene>
<proteinExistence type="predicted"/>
<accession>A0ABX0URK3</accession>
<comment type="caution">
    <text evidence="2">The sequence shown here is derived from an EMBL/GenBank/DDBJ whole genome shotgun (WGS) entry which is preliminary data.</text>
</comment>
<dbReference type="Proteomes" id="UP001179181">
    <property type="component" value="Unassembled WGS sequence"/>
</dbReference>
<protein>
    <submittedName>
        <fullName evidence="2">Lipid-binding SYLF domain-containing protein</fullName>
    </submittedName>
</protein>
<keyword evidence="1" id="KW-0732">Signal</keyword>